<dbReference type="GO" id="GO:0005576">
    <property type="term" value="C:extracellular region"/>
    <property type="evidence" value="ECO:0007669"/>
    <property type="project" value="TreeGrafter"/>
</dbReference>
<feature type="active site" evidence="15">
    <location>
        <position position="199"/>
    </location>
</feature>
<organism evidence="19 20">
    <name type="scientific">Magnusiomyces paraingens</name>
    <dbReference type="NCBI Taxonomy" id="2606893"/>
    <lineage>
        <taxon>Eukaryota</taxon>
        <taxon>Fungi</taxon>
        <taxon>Dikarya</taxon>
        <taxon>Ascomycota</taxon>
        <taxon>Saccharomycotina</taxon>
        <taxon>Dipodascomycetes</taxon>
        <taxon>Dipodascales</taxon>
        <taxon>Dipodascaceae</taxon>
        <taxon>Magnusiomyces</taxon>
    </lineage>
</organism>
<comment type="subcellular location">
    <subcellularLocation>
        <location evidence="2">Cytoplasm</location>
    </subcellularLocation>
    <subcellularLocation>
        <location evidence="1">Vacuole lumen</location>
    </subcellularLocation>
</comment>
<dbReference type="Proteomes" id="UP000398389">
    <property type="component" value="Unassembled WGS sequence"/>
</dbReference>
<dbReference type="InterPro" id="IPR057328">
    <property type="entry name" value="RNaseT2L_C"/>
</dbReference>
<dbReference type="OrthoDB" id="435754at2759"/>
<keyword evidence="12" id="KW-0325">Glycoprotein</keyword>
<sequence length="451" mass="48671">MKLSSSKTLALVLILNSSANAAPSPHPAAAYSTPRFLDYLPSSLRLLFESPDSFLSPQDYGYDFAGDSSSSSSSSSVGPFSSSNHHTVCPIDTPVSCTLPDDPTGDTCCYENNGLFLVTQFWDYNPATGPADLFTTHGLWSNKCGGGYEQFCNKNIAISNATEVLLSLGKEHLLQRMSYSWKDISGRDADLWEHEFNKHATCMDTINPDKCYDSDAPKWQYVGDFFETVVDFQASLPTYKFLQKSGIVPSTEKQYALSDILEALRKHGRGTYPRLGCTRSGALQEVWYYFHLKGSVVHGHYIPVNTTVAHSCPDQVWYYPKGSGNTTPGNGGGGSGDPNSGYLKLSGQPGCLISTGKWFTSGTCATFHKKPAAFGGITLTSSKGNCDVVNGVFSCARSNSLGQFTEDSDGNIVYGGISGWSAPNVPASNEQVSIVSGSDATISFQLQLVFK</sequence>
<keyword evidence="8 17" id="KW-0732">Signal</keyword>
<keyword evidence="20" id="KW-1185">Reference proteome</keyword>
<dbReference type="InterPro" id="IPR033697">
    <property type="entry name" value="Ribonuclease_T2_eukaryotic"/>
</dbReference>
<dbReference type="GO" id="GO:0016787">
    <property type="term" value="F:hydrolase activity"/>
    <property type="evidence" value="ECO:0007669"/>
    <property type="project" value="UniProtKB-KW"/>
</dbReference>
<evidence type="ECO:0000313" key="20">
    <source>
        <dbReference type="Proteomes" id="UP000398389"/>
    </source>
</evidence>
<feature type="chain" id="PRO_5022853300" description="ribonuclease T2" evidence="17">
    <location>
        <begin position="22"/>
        <end position="451"/>
    </location>
</feature>
<dbReference type="PANTHER" id="PTHR11240">
    <property type="entry name" value="RIBONUCLEASE T2"/>
    <property type="match status" value="1"/>
</dbReference>
<proteinExistence type="inferred from homology"/>
<dbReference type="InterPro" id="IPR036430">
    <property type="entry name" value="RNase_T2-like_sf"/>
</dbReference>
<keyword evidence="13" id="KW-0456">Lyase</keyword>
<evidence type="ECO:0000256" key="7">
    <source>
        <dbReference type="ARBA" id="ARBA00022722"/>
    </source>
</evidence>
<keyword evidence="7" id="KW-0540">Nuclease</keyword>
<keyword evidence="11" id="KW-1015">Disulfide bond</keyword>
<dbReference type="EMBL" id="CABVLU010000001">
    <property type="protein sequence ID" value="VVT46936.1"/>
    <property type="molecule type" value="Genomic_DNA"/>
</dbReference>
<dbReference type="EC" id="4.6.1.19" evidence="4"/>
<reference evidence="19 20" key="1">
    <citation type="submission" date="2019-09" db="EMBL/GenBank/DDBJ databases">
        <authorList>
            <person name="Brejova B."/>
        </authorList>
    </citation>
    <scope>NUCLEOTIDE SEQUENCE [LARGE SCALE GENOMIC DNA]</scope>
</reference>
<evidence type="ECO:0000256" key="15">
    <source>
        <dbReference type="PIRSR" id="PIRSR633697-1"/>
    </source>
</evidence>
<evidence type="ECO:0000256" key="16">
    <source>
        <dbReference type="RuleBase" id="RU004328"/>
    </source>
</evidence>
<evidence type="ECO:0000256" key="1">
    <source>
        <dbReference type="ARBA" id="ARBA00004410"/>
    </source>
</evidence>
<accession>A0A5E8B5U6</accession>
<evidence type="ECO:0000256" key="3">
    <source>
        <dbReference type="ARBA" id="ARBA00007469"/>
    </source>
</evidence>
<feature type="domain" description="RNase T2-like C-terminal" evidence="18">
    <location>
        <begin position="340"/>
        <end position="447"/>
    </location>
</feature>
<dbReference type="Pfam" id="PF00445">
    <property type="entry name" value="Ribonuclease_T2"/>
    <property type="match status" value="1"/>
</dbReference>
<evidence type="ECO:0000256" key="12">
    <source>
        <dbReference type="ARBA" id="ARBA00023180"/>
    </source>
</evidence>
<protein>
    <recommendedName>
        <fullName evidence="4">ribonuclease T2</fullName>
        <ecNumber evidence="4">4.6.1.19</ecNumber>
    </recommendedName>
</protein>
<dbReference type="GO" id="GO:0005775">
    <property type="term" value="C:vacuolar lumen"/>
    <property type="evidence" value="ECO:0007669"/>
    <property type="project" value="UniProtKB-SubCell"/>
</dbReference>
<evidence type="ECO:0000256" key="11">
    <source>
        <dbReference type="ARBA" id="ARBA00023157"/>
    </source>
</evidence>
<dbReference type="Gene3D" id="3.90.730.10">
    <property type="entry name" value="Ribonuclease T2-like"/>
    <property type="match status" value="1"/>
</dbReference>
<dbReference type="InterPro" id="IPR033130">
    <property type="entry name" value="RNase_T2_His_AS_2"/>
</dbReference>
<evidence type="ECO:0000256" key="4">
    <source>
        <dbReference type="ARBA" id="ARBA00012571"/>
    </source>
</evidence>
<dbReference type="PANTHER" id="PTHR11240:SF22">
    <property type="entry name" value="RIBONUCLEASE T2"/>
    <property type="match status" value="1"/>
</dbReference>
<evidence type="ECO:0000256" key="2">
    <source>
        <dbReference type="ARBA" id="ARBA00004496"/>
    </source>
</evidence>
<evidence type="ECO:0000256" key="10">
    <source>
        <dbReference type="ARBA" id="ARBA00022801"/>
    </source>
</evidence>
<keyword evidence="9" id="KW-0255">Endonuclease</keyword>
<evidence type="ECO:0000313" key="19">
    <source>
        <dbReference type="EMBL" id="VVT46936.1"/>
    </source>
</evidence>
<dbReference type="SUPFAM" id="SSF55895">
    <property type="entry name" value="Ribonuclease Rh-like"/>
    <property type="match status" value="1"/>
</dbReference>
<evidence type="ECO:0000256" key="14">
    <source>
        <dbReference type="ARBA" id="ARBA00025494"/>
    </source>
</evidence>
<dbReference type="CDD" id="cd01061">
    <property type="entry name" value="RNase_T2_euk"/>
    <property type="match status" value="1"/>
</dbReference>
<dbReference type="Pfam" id="PF25488">
    <property type="entry name" value="RNaseT2L_C"/>
    <property type="match status" value="1"/>
</dbReference>
<evidence type="ECO:0000256" key="6">
    <source>
        <dbReference type="ARBA" id="ARBA00022554"/>
    </source>
</evidence>
<dbReference type="GO" id="GO:0033897">
    <property type="term" value="F:ribonuclease T2 activity"/>
    <property type="evidence" value="ECO:0007669"/>
    <property type="project" value="UniProtKB-EC"/>
</dbReference>
<comment type="similarity">
    <text evidence="3 16">Belongs to the RNase T2 family.</text>
</comment>
<keyword evidence="6" id="KW-0926">Vacuole</keyword>
<feature type="active site" evidence="15">
    <location>
        <position position="137"/>
    </location>
</feature>
<evidence type="ECO:0000256" key="9">
    <source>
        <dbReference type="ARBA" id="ARBA00022759"/>
    </source>
</evidence>
<dbReference type="InterPro" id="IPR001568">
    <property type="entry name" value="RNase_T2-like"/>
</dbReference>
<dbReference type="GO" id="GO:0006401">
    <property type="term" value="P:RNA catabolic process"/>
    <property type="evidence" value="ECO:0007669"/>
    <property type="project" value="TreeGrafter"/>
</dbReference>
<feature type="active site" evidence="15">
    <location>
        <position position="195"/>
    </location>
</feature>
<keyword evidence="10" id="KW-0378">Hydrolase</keyword>
<dbReference type="GO" id="GO:0003723">
    <property type="term" value="F:RNA binding"/>
    <property type="evidence" value="ECO:0007669"/>
    <property type="project" value="InterPro"/>
</dbReference>
<keyword evidence="5" id="KW-0963">Cytoplasm</keyword>
<evidence type="ECO:0000256" key="5">
    <source>
        <dbReference type="ARBA" id="ARBA00022490"/>
    </source>
</evidence>
<evidence type="ECO:0000259" key="18">
    <source>
        <dbReference type="Pfam" id="PF25488"/>
    </source>
</evidence>
<feature type="signal peptide" evidence="17">
    <location>
        <begin position="1"/>
        <end position="21"/>
    </location>
</feature>
<dbReference type="GeneID" id="43580283"/>
<evidence type="ECO:0000256" key="13">
    <source>
        <dbReference type="ARBA" id="ARBA00023239"/>
    </source>
</evidence>
<comment type="function">
    <text evidence="14">Rnase which modulates cell survival under stress conditions. Released from the vacuole to the cytoplasm during stress to promote tRNA and rRNA cleavage and to activate separately a downstream pathway that promotes cell death. Involved in cell size, vacuolar morphology and growth at high temperatures and high salt concentration.</text>
</comment>
<evidence type="ECO:0000256" key="17">
    <source>
        <dbReference type="SAM" id="SignalP"/>
    </source>
</evidence>
<dbReference type="AlphaFoldDB" id="A0A5E8B5U6"/>
<dbReference type="PROSITE" id="PS00531">
    <property type="entry name" value="RNASE_T2_2"/>
    <property type="match status" value="1"/>
</dbReference>
<dbReference type="RefSeq" id="XP_031852074.1">
    <property type="nucleotide sequence ID" value="XM_031996183.1"/>
</dbReference>
<evidence type="ECO:0000256" key="8">
    <source>
        <dbReference type="ARBA" id="ARBA00022729"/>
    </source>
</evidence>
<name>A0A5E8B5U6_9ASCO</name>
<gene>
    <name evidence="19" type="ORF">SAPINGB_P001461</name>
</gene>